<keyword evidence="2" id="KW-0808">Transferase</keyword>
<dbReference type="EMBL" id="RBVX01000006">
    <property type="protein sequence ID" value="RSL33724.1"/>
    <property type="molecule type" value="Genomic_DNA"/>
</dbReference>
<keyword evidence="3" id="KW-1185">Reference proteome</keyword>
<dbReference type="GO" id="GO:0016747">
    <property type="term" value="F:acyltransferase activity, transferring groups other than amino-acyl groups"/>
    <property type="evidence" value="ECO:0007669"/>
    <property type="project" value="InterPro"/>
</dbReference>
<evidence type="ECO:0000313" key="3">
    <source>
        <dbReference type="Proteomes" id="UP000275076"/>
    </source>
</evidence>
<reference evidence="2 3" key="1">
    <citation type="submission" date="2018-10" db="EMBL/GenBank/DDBJ databases">
        <title>Draft genome sequence of Bacillus salarius IM0101, isolated from a hypersaline soil in Inner Mongolia, China.</title>
        <authorList>
            <person name="Yamprayoonswat W."/>
            <person name="Boonvisut S."/>
            <person name="Jumpathong W."/>
            <person name="Sittihan S."/>
            <person name="Ruangsuj P."/>
            <person name="Wanthongcharoen S."/>
            <person name="Thongpramul N."/>
            <person name="Pimmason S."/>
            <person name="Yu B."/>
            <person name="Yasawong M."/>
        </authorList>
    </citation>
    <scope>NUCLEOTIDE SEQUENCE [LARGE SCALE GENOMIC DNA]</scope>
    <source>
        <strain evidence="2 3">IM0101</strain>
    </source>
</reference>
<organism evidence="2 3">
    <name type="scientific">Salibacterium salarium</name>
    <dbReference type="NCBI Taxonomy" id="284579"/>
    <lineage>
        <taxon>Bacteria</taxon>
        <taxon>Bacillati</taxon>
        <taxon>Bacillota</taxon>
        <taxon>Bacilli</taxon>
        <taxon>Bacillales</taxon>
        <taxon>Bacillaceae</taxon>
    </lineage>
</organism>
<dbReference type="PROSITE" id="PS51186">
    <property type="entry name" value="GNAT"/>
    <property type="match status" value="1"/>
</dbReference>
<protein>
    <submittedName>
        <fullName evidence="2">GNAT family N-acetyltransferase</fullName>
    </submittedName>
</protein>
<proteinExistence type="predicted"/>
<dbReference type="OrthoDB" id="9805924at2"/>
<dbReference type="SUPFAM" id="SSF55729">
    <property type="entry name" value="Acyl-CoA N-acyltransferases (Nat)"/>
    <property type="match status" value="1"/>
</dbReference>
<feature type="domain" description="N-acetyltransferase" evidence="1">
    <location>
        <begin position="11"/>
        <end position="152"/>
    </location>
</feature>
<dbReference type="Gene3D" id="3.40.630.30">
    <property type="match status" value="1"/>
</dbReference>
<accession>A0A3R9QUG8</accession>
<comment type="caution">
    <text evidence="2">The sequence shown here is derived from an EMBL/GenBank/DDBJ whole genome shotgun (WGS) entry which is preliminary data.</text>
</comment>
<gene>
    <name evidence="2" type="ORF">D7Z54_08485</name>
</gene>
<dbReference type="Pfam" id="PF00583">
    <property type="entry name" value="Acetyltransf_1"/>
    <property type="match status" value="1"/>
</dbReference>
<dbReference type="Proteomes" id="UP000275076">
    <property type="component" value="Unassembled WGS sequence"/>
</dbReference>
<name>A0A3R9QUG8_9BACI</name>
<dbReference type="InterPro" id="IPR016181">
    <property type="entry name" value="Acyl_CoA_acyltransferase"/>
</dbReference>
<dbReference type="InterPro" id="IPR000182">
    <property type="entry name" value="GNAT_dom"/>
</dbReference>
<sequence length="152" mass="18196">MIYKMPQGGRRRVKELKTDIEFRNAFFIMKQLRPYLEEEHFLEAIERMRQNDGYQLFAWIDDDGQYVMIAGLKFQENLYDRYHLWLDDLVTDETKRSQGNGKKALVDIERFAKRQGASKVVLSSGLSRKQAHSFYENKMNYGKKSYVYFKKL</sequence>
<evidence type="ECO:0000313" key="2">
    <source>
        <dbReference type="EMBL" id="RSL33724.1"/>
    </source>
</evidence>
<evidence type="ECO:0000259" key="1">
    <source>
        <dbReference type="PROSITE" id="PS51186"/>
    </source>
</evidence>
<dbReference type="AlphaFoldDB" id="A0A3R9QUG8"/>